<evidence type="ECO:0000256" key="1">
    <source>
        <dbReference type="ARBA" id="ARBA00004117"/>
    </source>
</evidence>
<dbReference type="KEGG" id="llh:I41_14640"/>
<keyword evidence="8" id="KW-0282">Flagellum</keyword>
<evidence type="ECO:0000259" key="7">
    <source>
        <dbReference type="Pfam" id="PF22692"/>
    </source>
</evidence>
<dbReference type="Proteomes" id="UP000317909">
    <property type="component" value="Chromosome"/>
</dbReference>
<dbReference type="NCBIfam" id="TIGR03506">
    <property type="entry name" value="FlgEFG_subfam"/>
    <property type="match status" value="1"/>
</dbReference>
<dbReference type="InterPro" id="IPR037925">
    <property type="entry name" value="FlgE/F/G-like"/>
</dbReference>
<dbReference type="Pfam" id="PF22692">
    <property type="entry name" value="LlgE_F_G_D1"/>
    <property type="match status" value="1"/>
</dbReference>
<dbReference type="EMBL" id="CP036339">
    <property type="protein sequence ID" value="QDT72292.1"/>
    <property type="molecule type" value="Genomic_DNA"/>
</dbReference>
<dbReference type="OrthoDB" id="9804559at2"/>
<dbReference type="PANTHER" id="PTHR30435">
    <property type="entry name" value="FLAGELLAR PROTEIN"/>
    <property type="match status" value="1"/>
</dbReference>
<evidence type="ECO:0000256" key="2">
    <source>
        <dbReference type="ARBA" id="ARBA00009677"/>
    </source>
</evidence>
<proteinExistence type="inferred from homology"/>
<accession>A0A517TV90</accession>
<comment type="subcellular location">
    <subcellularLocation>
        <location evidence="1 4">Bacterial flagellum basal body</location>
    </subcellularLocation>
</comment>
<dbReference type="PANTHER" id="PTHR30435:SF19">
    <property type="entry name" value="FLAGELLAR BASAL-BODY ROD PROTEIN FLGG"/>
    <property type="match status" value="1"/>
</dbReference>
<dbReference type="RefSeq" id="WP_145431878.1">
    <property type="nucleotide sequence ID" value="NZ_CP036339.1"/>
</dbReference>
<keyword evidence="3 4" id="KW-0975">Bacterial flagellum</keyword>
<evidence type="ECO:0000313" key="9">
    <source>
        <dbReference type="Proteomes" id="UP000317909"/>
    </source>
</evidence>
<feature type="domain" description="Flagellar hook protein FlgE/F/G-like D1" evidence="7">
    <location>
        <begin position="93"/>
        <end position="154"/>
    </location>
</feature>
<evidence type="ECO:0000259" key="6">
    <source>
        <dbReference type="Pfam" id="PF06429"/>
    </source>
</evidence>
<dbReference type="InterPro" id="IPR001444">
    <property type="entry name" value="Flag_bb_rod_N"/>
</dbReference>
<dbReference type="Pfam" id="PF06429">
    <property type="entry name" value="Flg_bbr_C"/>
    <property type="match status" value="1"/>
</dbReference>
<feature type="domain" description="Flagellar basal body rod protein N-terminal" evidence="5">
    <location>
        <begin position="5"/>
        <end position="35"/>
    </location>
</feature>
<gene>
    <name evidence="8" type="primary">flgG_2</name>
    <name evidence="8" type="ORF">I41_14640</name>
</gene>
<sequence length="252" mass="28010">MPYGMYISAEGAQAQQQRLEVIANNMANMETVGFKRDVPIFQARFAQAIQQQSDYPHSGTQNDVGGGVKIIDVETDFESKSLRQTDIPTDFTINGDGYFQVQAPDGNVFLTRAGNFTIDANGRLITQDEMPVLSTDGTEILIDNTRRWEIYPGGNIVQNGEWTEIGLAKPQSNGDLVKMGNNLFRPLAPVTPVVDGERDVRQGYLEQSGVNPTREMMAMIETSRAYEANTRMIQHQDNMISGLVNRLLSTRS</sequence>
<dbReference type="AlphaFoldDB" id="A0A517TV90"/>
<comment type="similarity">
    <text evidence="2 4">Belongs to the flagella basal body rod proteins family.</text>
</comment>
<dbReference type="InterPro" id="IPR019776">
    <property type="entry name" value="Flagellar_basal_body_rod_CS"/>
</dbReference>
<keyword evidence="9" id="KW-1185">Reference proteome</keyword>
<dbReference type="PROSITE" id="PS00588">
    <property type="entry name" value="FLAGELLA_BB_ROD"/>
    <property type="match status" value="1"/>
</dbReference>
<evidence type="ECO:0000256" key="3">
    <source>
        <dbReference type="ARBA" id="ARBA00023143"/>
    </source>
</evidence>
<evidence type="ECO:0000259" key="5">
    <source>
        <dbReference type="Pfam" id="PF00460"/>
    </source>
</evidence>
<dbReference type="Pfam" id="PF00460">
    <property type="entry name" value="Flg_bb_rod"/>
    <property type="match status" value="1"/>
</dbReference>
<protein>
    <submittedName>
        <fullName evidence="8">Flagellar basal-body rod protein FlgG</fullName>
    </submittedName>
</protein>
<dbReference type="InterPro" id="IPR020013">
    <property type="entry name" value="Flagellar_FlgE/F/G"/>
</dbReference>
<organism evidence="8 9">
    <name type="scientific">Lacipirellula limnantheis</name>
    <dbReference type="NCBI Taxonomy" id="2528024"/>
    <lineage>
        <taxon>Bacteria</taxon>
        <taxon>Pseudomonadati</taxon>
        <taxon>Planctomycetota</taxon>
        <taxon>Planctomycetia</taxon>
        <taxon>Pirellulales</taxon>
        <taxon>Lacipirellulaceae</taxon>
        <taxon>Lacipirellula</taxon>
    </lineage>
</organism>
<reference evidence="8 9" key="1">
    <citation type="submission" date="2019-02" db="EMBL/GenBank/DDBJ databases">
        <title>Deep-cultivation of Planctomycetes and their phenomic and genomic characterization uncovers novel biology.</title>
        <authorList>
            <person name="Wiegand S."/>
            <person name="Jogler M."/>
            <person name="Boedeker C."/>
            <person name="Pinto D."/>
            <person name="Vollmers J."/>
            <person name="Rivas-Marin E."/>
            <person name="Kohn T."/>
            <person name="Peeters S.H."/>
            <person name="Heuer A."/>
            <person name="Rast P."/>
            <person name="Oberbeckmann S."/>
            <person name="Bunk B."/>
            <person name="Jeske O."/>
            <person name="Meyerdierks A."/>
            <person name="Storesund J.E."/>
            <person name="Kallscheuer N."/>
            <person name="Luecker S."/>
            <person name="Lage O.M."/>
            <person name="Pohl T."/>
            <person name="Merkel B.J."/>
            <person name="Hornburger P."/>
            <person name="Mueller R.-W."/>
            <person name="Bruemmer F."/>
            <person name="Labrenz M."/>
            <person name="Spormann A.M."/>
            <person name="Op den Camp H."/>
            <person name="Overmann J."/>
            <person name="Amann R."/>
            <person name="Jetten M.S.M."/>
            <person name="Mascher T."/>
            <person name="Medema M.H."/>
            <person name="Devos D.P."/>
            <person name="Kaster A.-K."/>
            <person name="Ovreas L."/>
            <person name="Rohde M."/>
            <person name="Galperin M.Y."/>
            <person name="Jogler C."/>
        </authorList>
    </citation>
    <scope>NUCLEOTIDE SEQUENCE [LARGE SCALE GENOMIC DNA]</scope>
    <source>
        <strain evidence="8 9">I41</strain>
    </source>
</reference>
<feature type="domain" description="Flagellar basal-body/hook protein C-terminal" evidence="6">
    <location>
        <begin position="201"/>
        <end position="242"/>
    </location>
</feature>
<evidence type="ECO:0000256" key="4">
    <source>
        <dbReference type="RuleBase" id="RU362116"/>
    </source>
</evidence>
<name>A0A517TV90_9BACT</name>
<dbReference type="InterPro" id="IPR010930">
    <property type="entry name" value="Flg_bb/hook_C_dom"/>
</dbReference>
<dbReference type="GO" id="GO:0071978">
    <property type="term" value="P:bacterial-type flagellum-dependent swarming motility"/>
    <property type="evidence" value="ECO:0007669"/>
    <property type="project" value="TreeGrafter"/>
</dbReference>
<dbReference type="SUPFAM" id="SSF117143">
    <property type="entry name" value="Flagellar hook protein flgE"/>
    <property type="match status" value="1"/>
</dbReference>
<evidence type="ECO:0000313" key="8">
    <source>
        <dbReference type="EMBL" id="QDT72292.1"/>
    </source>
</evidence>
<dbReference type="InterPro" id="IPR053967">
    <property type="entry name" value="LlgE_F_G-like_D1"/>
</dbReference>
<keyword evidence="8" id="KW-0969">Cilium</keyword>
<keyword evidence="8" id="KW-0966">Cell projection</keyword>
<dbReference type="GO" id="GO:0009425">
    <property type="term" value="C:bacterial-type flagellum basal body"/>
    <property type="evidence" value="ECO:0007669"/>
    <property type="project" value="UniProtKB-SubCell"/>
</dbReference>